<dbReference type="RefSeq" id="WP_011940642.1">
    <property type="nucleotide sequence ID" value="NC_009483.1"/>
</dbReference>
<dbReference type="Pfam" id="PF07705">
    <property type="entry name" value="CARDB"/>
    <property type="match status" value="5"/>
</dbReference>
<dbReference type="Gene3D" id="2.130.10.10">
    <property type="entry name" value="YVTN repeat-like/Quinoprotein amine dehydrogenase"/>
    <property type="match status" value="1"/>
</dbReference>
<dbReference type="PANTHER" id="PTHR47197:SF3">
    <property type="entry name" value="DIHYDRO-HEME D1 DEHYDROGENASE"/>
    <property type="match status" value="1"/>
</dbReference>
<name>A5G878_GEOUR</name>
<dbReference type="InterPro" id="IPR013783">
    <property type="entry name" value="Ig-like_fold"/>
</dbReference>
<feature type="domain" description="CARDB" evidence="2">
    <location>
        <begin position="840"/>
        <end position="946"/>
    </location>
</feature>
<gene>
    <name evidence="3" type="ordered locus">Gura_3846</name>
</gene>
<sequence length="953" mass="100562">MGYHWGNLKKLPLQLLTIILLIVSLTVAAGSIAQPACAAMSSVTWTTQPDFENNASTTNTPTTRVNIDTTTVSGDVKIGIPKDLLSTATIINNTSNNKVYTIGAERNSVAVINATTKELLPSIPLPAQPSGAVYNSVNNKLYVGYYNDNKVSVIDCVTDTVIATVTVGNGANAALYNPTNNKVYIANMTDQTVSVLDGISDTVIATVQVIAGPYTASYNLATNKVYLTNKFNNVVSVIDGASNQVEKSLEIEPVVSMLSGLRVTGVAPFDKAHLSWNYDELTTGQKIQFQVRTAQDLTSLESAQYLGPDGSADTWYDLTTSGATTVDGPVVNGIQTKTTSIDLNIQYAHVAELRLKLSSSDMTTPVLHAVTLAYESYTDLEITDVSGPATGVIGNSVTISTTAFNKGTDSATAFKIGIYLDDLKGTSCYLGERTVTSLAPKTPDTGSITVIIPTACKTGDYYLKAIADYTNLVVEGDETNNTKLGNNITISSVQPDLVVKNVSGTVSGGKLTYSVTIQNRGINAAGNYAFPTAIYISSDAAITTSDYLIDANYAHIPGNSEVILTGTRSVPPNLPPGNYYIGAYADYTNQVPEFDETNNSLAGNQPYINNDLIVTAVSGTVANGKVTYSVTVKNVGNGVAGNYAFPTAIYISSDAAITTSDYLIDANYAHIPGNSEVILTGTRSVPPNLPPGNYYIGAYADYTNQVPESDETNNSLAGNQPYINNDLIVTAVSGTVANGKVTYSVTVKNVGNGVAGNYAFPTAIYISSDAAITTSDYLIDANWTNIPGNSEVVLTGTRSVPPNLPPGNYYIGAYADYTNQVPESDETNNSLAGNQPYINNDLIVTAVSGTVANGKVTYSVTVKNVGNGVAGNYAFPTAIYISSDAAITTSDYLIDANWANIPGNSEVVLTGTRSVPPNLPPGNYYIGAYADYTNQVPESDETNNSLAGNPVIM</sequence>
<keyword evidence="1" id="KW-0732">Signal</keyword>
<evidence type="ECO:0000259" key="2">
    <source>
        <dbReference type="Pfam" id="PF07705"/>
    </source>
</evidence>
<dbReference type="InterPro" id="IPR011045">
    <property type="entry name" value="N2O_reductase_N"/>
</dbReference>
<evidence type="ECO:0000313" key="3">
    <source>
        <dbReference type="EMBL" id="ABQ27996.1"/>
    </source>
</evidence>
<feature type="chain" id="PRO_5002681509" evidence="1">
    <location>
        <begin position="39"/>
        <end position="953"/>
    </location>
</feature>
<dbReference type="NCBIfam" id="TIGR02276">
    <property type="entry name" value="beta_rpt_yvtn"/>
    <property type="match status" value="1"/>
</dbReference>
<dbReference type="Proteomes" id="UP000006695">
    <property type="component" value="Chromosome"/>
</dbReference>
<dbReference type="Gene3D" id="2.60.40.10">
    <property type="entry name" value="Immunoglobulins"/>
    <property type="match status" value="5"/>
</dbReference>
<feature type="domain" description="CARDB" evidence="2">
    <location>
        <begin position="610"/>
        <end position="716"/>
    </location>
</feature>
<dbReference type="InterPro" id="IPR011635">
    <property type="entry name" value="CARDB"/>
</dbReference>
<dbReference type="KEGG" id="gur:Gura_3846"/>
<feature type="domain" description="CARDB" evidence="2">
    <location>
        <begin position="494"/>
        <end position="601"/>
    </location>
</feature>
<dbReference type="OrthoDB" id="5377562at2"/>
<dbReference type="InterPro" id="IPR011964">
    <property type="entry name" value="YVTN_b-propeller_repeat"/>
</dbReference>
<feature type="domain" description="CARDB" evidence="2">
    <location>
        <begin position="379"/>
        <end position="482"/>
    </location>
</feature>
<dbReference type="AlphaFoldDB" id="A5G878"/>
<organism evidence="3 4">
    <name type="scientific">Geotalea uraniireducens (strain Rf4)</name>
    <name type="common">Geobacter uraniireducens</name>
    <dbReference type="NCBI Taxonomy" id="351605"/>
    <lineage>
        <taxon>Bacteria</taxon>
        <taxon>Pseudomonadati</taxon>
        <taxon>Thermodesulfobacteriota</taxon>
        <taxon>Desulfuromonadia</taxon>
        <taxon>Geobacterales</taxon>
        <taxon>Geobacteraceae</taxon>
        <taxon>Geotalea</taxon>
    </lineage>
</organism>
<dbReference type="InterPro" id="IPR051200">
    <property type="entry name" value="Host-pathogen_enzymatic-act"/>
</dbReference>
<evidence type="ECO:0000256" key="1">
    <source>
        <dbReference type="SAM" id="SignalP"/>
    </source>
</evidence>
<proteinExistence type="predicted"/>
<dbReference type="EMBL" id="CP000698">
    <property type="protein sequence ID" value="ABQ27996.1"/>
    <property type="molecule type" value="Genomic_DNA"/>
</dbReference>
<dbReference type="InterPro" id="IPR015943">
    <property type="entry name" value="WD40/YVTN_repeat-like_dom_sf"/>
</dbReference>
<accession>A5G878</accession>
<dbReference type="PANTHER" id="PTHR47197">
    <property type="entry name" value="PROTEIN NIRF"/>
    <property type="match status" value="1"/>
</dbReference>
<feature type="domain" description="CARDB" evidence="2">
    <location>
        <begin position="725"/>
        <end position="831"/>
    </location>
</feature>
<protein>
    <submittedName>
        <fullName evidence="3">40-residue YVTN family beta-propeller repeat protein</fullName>
    </submittedName>
</protein>
<keyword evidence="4" id="KW-1185">Reference proteome</keyword>
<feature type="signal peptide" evidence="1">
    <location>
        <begin position="1"/>
        <end position="38"/>
    </location>
</feature>
<dbReference type="SUPFAM" id="SSF50974">
    <property type="entry name" value="Nitrous oxide reductase, N-terminal domain"/>
    <property type="match status" value="1"/>
</dbReference>
<dbReference type="HOGENOM" id="CLU_309218_0_0_7"/>
<evidence type="ECO:0000313" key="4">
    <source>
        <dbReference type="Proteomes" id="UP000006695"/>
    </source>
</evidence>
<reference evidence="3 4" key="1">
    <citation type="submission" date="2007-05" db="EMBL/GenBank/DDBJ databases">
        <title>Complete sequence of Geobacter uraniireducens Rf4.</title>
        <authorList>
            <consortium name="US DOE Joint Genome Institute"/>
            <person name="Copeland A."/>
            <person name="Lucas S."/>
            <person name="Lapidus A."/>
            <person name="Barry K."/>
            <person name="Detter J.C."/>
            <person name="Glavina del Rio T."/>
            <person name="Hammon N."/>
            <person name="Israni S."/>
            <person name="Dalin E."/>
            <person name="Tice H."/>
            <person name="Pitluck S."/>
            <person name="Chertkov O."/>
            <person name="Brettin T."/>
            <person name="Bruce D."/>
            <person name="Han C."/>
            <person name="Schmutz J."/>
            <person name="Larimer F."/>
            <person name="Land M."/>
            <person name="Hauser L."/>
            <person name="Kyrpides N."/>
            <person name="Mikhailova N."/>
            <person name="Shelobolina E."/>
            <person name="Aklujkar M."/>
            <person name="Lovley D."/>
            <person name="Richardson P."/>
        </authorList>
    </citation>
    <scope>NUCLEOTIDE SEQUENCE [LARGE SCALE GENOMIC DNA]</scope>
    <source>
        <strain evidence="3 4">Rf4</strain>
    </source>
</reference>